<evidence type="ECO:0000256" key="10">
    <source>
        <dbReference type="ARBA" id="ARBA00022723"/>
    </source>
</evidence>
<dbReference type="PANTHER" id="PTHR23350:SF0">
    <property type="entry name" value="PEROXISOME BIOGENESIS FACTOR 10"/>
    <property type="match status" value="1"/>
</dbReference>
<evidence type="ECO:0000259" key="20">
    <source>
        <dbReference type="PROSITE" id="PS50089"/>
    </source>
</evidence>
<organism evidence="21 22">
    <name type="scientific">Lachancea meyersii CBS 8951</name>
    <dbReference type="NCBI Taxonomy" id="1266667"/>
    <lineage>
        <taxon>Eukaryota</taxon>
        <taxon>Fungi</taxon>
        <taxon>Dikarya</taxon>
        <taxon>Ascomycota</taxon>
        <taxon>Saccharomycotina</taxon>
        <taxon>Saccharomycetes</taxon>
        <taxon>Saccharomycetales</taxon>
        <taxon>Saccharomycetaceae</taxon>
        <taxon>Lachancea</taxon>
    </lineage>
</organism>
<dbReference type="GO" id="GO:0016562">
    <property type="term" value="P:protein import into peroxisome matrix, receptor recycling"/>
    <property type="evidence" value="ECO:0007669"/>
    <property type="project" value="UniProtKB-ARBA"/>
</dbReference>
<evidence type="ECO:0000256" key="11">
    <source>
        <dbReference type="ARBA" id="ARBA00022771"/>
    </source>
</evidence>
<dbReference type="CDD" id="cd16527">
    <property type="entry name" value="RING-HC_PEX10"/>
    <property type="match status" value="1"/>
</dbReference>
<proteinExistence type="inferred from homology"/>
<evidence type="ECO:0000256" key="16">
    <source>
        <dbReference type="ARBA" id="ARBA00023136"/>
    </source>
</evidence>
<evidence type="ECO:0000313" key="21">
    <source>
        <dbReference type="EMBL" id="SCV01730.1"/>
    </source>
</evidence>
<evidence type="ECO:0000256" key="12">
    <source>
        <dbReference type="ARBA" id="ARBA00022786"/>
    </source>
</evidence>
<evidence type="ECO:0000256" key="18">
    <source>
        <dbReference type="ARBA" id="ARBA00041230"/>
    </source>
</evidence>
<protein>
    <recommendedName>
        <fullName evidence="5">RING-type E3 ubiquitin transferase</fullName>
        <ecNumber evidence="5">2.3.2.27</ecNumber>
    </recommendedName>
    <alternativeName>
        <fullName evidence="18">Peroxin-10</fullName>
    </alternativeName>
</protein>
<dbReference type="GO" id="GO:0016567">
    <property type="term" value="P:protein ubiquitination"/>
    <property type="evidence" value="ECO:0007669"/>
    <property type="project" value="UniProtKB-ARBA"/>
</dbReference>
<evidence type="ECO:0000256" key="9">
    <source>
        <dbReference type="ARBA" id="ARBA00022692"/>
    </source>
</evidence>
<dbReference type="Gene3D" id="3.30.40.10">
    <property type="entry name" value="Zinc/RING finger domain, C3HC4 (zinc finger)"/>
    <property type="match status" value="1"/>
</dbReference>
<dbReference type="SMART" id="SM00184">
    <property type="entry name" value="RING"/>
    <property type="match status" value="1"/>
</dbReference>
<keyword evidence="9" id="KW-0812">Transmembrane</keyword>
<evidence type="ECO:0000256" key="6">
    <source>
        <dbReference type="ARBA" id="ARBA00022448"/>
    </source>
</evidence>
<comment type="pathway">
    <text evidence="3">Protein modification; protein ubiquitination.</text>
</comment>
<evidence type="ECO:0000256" key="7">
    <source>
        <dbReference type="ARBA" id="ARBA00022593"/>
    </source>
</evidence>
<evidence type="ECO:0000256" key="4">
    <source>
        <dbReference type="ARBA" id="ARBA00008704"/>
    </source>
</evidence>
<evidence type="ECO:0000256" key="5">
    <source>
        <dbReference type="ARBA" id="ARBA00012483"/>
    </source>
</evidence>
<gene>
    <name evidence="21" type="ORF">LAME_0G18118G</name>
</gene>
<keyword evidence="8" id="KW-0808">Transferase</keyword>
<dbReference type="Proteomes" id="UP000191144">
    <property type="component" value="Chromosome G"/>
</dbReference>
<sequence length="335" mass="38996">MTEARRLEFADAASIVQSHQKDEQVETLLTEKLEELVKKLKSQYFANAYGPEISIVAKVLYLGLTTLRGRRTLGEEYVNLVHLDRKGNRTTSLRQRLLFIISYTLLPYTLSRLIKRFAKNYSAQLINEGRDEEKDQTAKNSKLSLLLQVLKDHDLQNILNGITDLHLILFYFRGSFYHISKRIFGLRYFAARVSDEHEEKFRQSSARTYRILGATLLVQTITRDLPPLWRWFSKICRNPDDETDKSQDPHSSLLLCDIPSDDQVDHIRLENPEELQFIKEGSRKCILCLEYMTDPSCGPCGHVFCWACLLNWSKERPECPLCRQTCRMESILTTR</sequence>
<keyword evidence="13" id="KW-0862">Zinc</keyword>
<dbReference type="PROSITE" id="PS50089">
    <property type="entry name" value="ZF_RING_2"/>
    <property type="match status" value="1"/>
</dbReference>
<name>A0A1G4KBQ7_9SACH</name>
<keyword evidence="14" id="KW-0653">Protein transport</keyword>
<evidence type="ECO:0000256" key="3">
    <source>
        <dbReference type="ARBA" id="ARBA00004906"/>
    </source>
</evidence>
<evidence type="ECO:0000256" key="17">
    <source>
        <dbReference type="ARBA" id="ARBA00023140"/>
    </source>
</evidence>
<dbReference type="EMBL" id="LT598484">
    <property type="protein sequence ID" value="SCV01730.1"/>
    <property type="molecule type" value="Genomic_DNA"/>
</dbReference>
<evidence type="ECO:0000256" key="15">
    <source>
        <dbReference type="ARBA" id="ARBA00022989"/>
    </source>
</evidence>
<keyword evidence="12" id="KW-0833">Ubl conjugation pathway</keyword>
<comment type="subcellular location">
    <subcellularLocation>
        <location evidence="2">Peroxisome membrane</location>
        <topology evidence="2">Multi-pass membrane protein</topology>
    </subcellularLocation>
</comment>
<dbReference type="InterPro" id="IPR025654">
    <property type="entry name" value="PEX2/10"/>
</dbReference>
<dbReference type="Pfam" id="PF13639">
    <property type="entry name" value="zf-RING_2"/>
    <property type="match status" value="1"/>
</dbReference>
<accession>A0A1G4KBQ7</accession>
<dbReference type="GO" id="GO:0061630">
    <property type="term" value="F:ubiquitin protein ligase activity"/>
    <property type="evidence" value="ECO:0007669"/>
    <property type="project" value="UniProtKB-EC"/>
</dbReference>
<keyword evidence="10" id="KW-0479">Metal-binding</keyword>
<comment type="catalytic activity">
    <reaction evidence="1">
        <text>S-ubiquitinyl-[E2 ubiquitin-conjugating enzyme]-L-cysteine + [acceptor protein]-L-lysine = [E2 ubiquitin-conjugating enzyme]-L-cysteine + N(6)-ubiquitinyl-[acceptor protein]-L-lysine.</text>
        <dbReference type="EC" id="2.3.2.27"/>
    </reaction>
</comment>
<keyword evidence="16" id="KW-0472">Membrane</keyword>
<dbReference type="Pfam" id="PF04757">
    <property type="entry name" value="Pex2_Pex12"/>
    <property type="match status" value="1"/>
</dbReference>
<dbReference type="InterPro" id="IPR006845">
    <property type="entry name" value="Pex_N"/>
</dbReference>
<evidence type="ECO:0000256" key="2">
    <source>
        <dbReference type="ARBA" id="ARBA00004585"/>
    </source>
</evidence>
<reference evidence="22" key="1">
    <citation type="submission" date="2016-03" db="EMBL/GenBank/DDBJ databases">
        <authorList>
            <person name="Devillers Hugo."/>
        </authorList>
    </citation>
    <scope>NUCLEOTIDE SEQUENCE [LARGE SCALE GENOMIC DNA]</scope>
</reference>
<dbReference type="PROSITE" id="PS00518">
    <property type="entry name" value="ZF_RING_1"/>
    <property type="match status" value="1"/>
</dbReference>
<keyword evidence="7" id="KW-0962">Peroxisome biogenesis</keyword>
<comment type="similarity">
    <text evidence="4">Belongs to the pex2/pex10/pex12 family.</text>
</comment>
<keyword evidence="15" id="KW-1133">Transmembrane helix</keyword>
<dbReference type="AlphaFoldDB" id="A0A1G4KBQ7"/>
<dbReference type="InterPro" id="IPR017907">
    <property type="entry name" value="Znf_RING_CS"/>
</dbReference>
<evidence type="ECO:0000256" key="13">
    <source>
        <dbReference type="ARBA" id="ARBA00022833"/>
    </source>
</evidence>
<evidence type="ECO:0000313" key="22">
    <source>
        <dbReference type="Proteomes" id="UP000191144"/>
    </source>
</evidence>
<keyword evidence="17" id="KW-0576">Peroxisome</keyword>
<dbReference type="GO" id="GO:0008270">
    <property type="term" value="F:zinc ion binding"/>
    <property type="evidence" value="ECO:0007669"/>
    <property type="project" value="UniProtKB-KW"/>
</dbReference>
<dbReference type="PANTHER" id="PTHR23350">
    <property type="entry name" value="PEROXISOME ASSEMBLY PROTEIN 10"/>
    <property type="match status" value="1"/>
</dbReference>
<dbReference type="EC" id="2.3.2.27" evidence="5"/>
<dbReference type="InterPro" id="IPR001841">
    <property type="entry name" value="Znf_RING"/>
</dbReference>
<evidence type="ECO:0000256" key="8">
    <source>
        <dbReference type="ARBA" id="ARBA00022679"/>
    </source>
</evidence>
<dbReference type="SUPFAM" id="SSF57850">
    <property type="entry name" value="RING/U-box"/>
    <property type="match status" value="1"/>
</dbReference>
<evidence type="ECO:0000256" key="19">
    <source>
        <dbReference type="PROSITE-ProRule" id="PRU00175"/>
    </source>
</evidence>
<keyword evidence="11 19" id="KW-0863">Zinc-finger</keyword>
<dbReference type="InterPro" id="IPR013083">
    <property type="entry name" value="Znf_RING/FYVE/PHD"/>
</dbReference>
<evidence type="ECO:0000256" key="1">
    <source>
        <dbReference type="ARBA" id="ARBA00000900"/>
    </source>
</evidence>
<keyword evidence="6" id="KW-0813">Transport</keyword>
<dbReference type="GO" id="GO:0005778">
    <property type="term" value="C:peroxisomal membrane"/>
    <property type="evidence" value="ECO:0007669"/>
    <property type="project" value="UniProtKB-SubCell"/>
</dbReference>
<keyword evidence="22" id="KW-1185">Reference proteome</keyword>
<evidence type="ECO:0000256" key="14">
    <source>
        <dbReference type="ARBA" id="ARBA00022927"/>
    </source>
</evidence>
<feature type="domain" description="RING-type" evidence="20">
    <location>
        <begin position="285"/>
        <end position="323"/>
    </location>
</feature>
<dbReference type="OrthoDB" id="6270329at2759"/>